<sequence>MNSIYSPPQKRSLSSNQKNFDETSSGIFHKNT</sequence>
<proteinExistence type="predicted"/>
<dbReference type="Proteomes" id="UP000054721">
    <property type="component" value="Unassembled WGS sequence"/>
</dbReference>
<dbReference type="EMBL" id="JYDW01002715">
    <property type="protein sequence ID" value="KRZ46619.1"/>
    <property type="molecule type" value="Genomic_DNA"/>
</dbReference>
<protein>
    <submittedName>
        <fullName evidence="2">Uncharacterized protein</fullName>
    </submittedName>
</protein>
<accession>A0A0V1KH68</accession>
<evidence type="ECO:0000313" key="3">
    <source>
        <dbReference type="Proteomes" id="UP000054721"/>
    </source>
</evidence>
<dbReference type="AlphaFoldDB" id="A0A0V1KH68"/>
<comment type="caution">
    <text evidence="2">The sequence shown here is derived from an EMBL/GenBank/DDBJ whole genome shotgun (WGS) entry which is preliminary data.</text>
</comment>
<keyword evidence="3" id="KW-1185">Reference proteome</keyword>
<organism evidence="2 3">
    <name type="scientific">Trichinella nativa</name>
    <dbReference type="NCBI Taxonomy" id="6335"/>
    <lineage>
        <taxon>Eukaryota</taxon>
        <taxon>Metazoa</taxon>
        <taxon>Ecdysozoa</taxon>
        <taxon>Nematoda</taxon>
        <taxon>Enoplea</taxon>
        <taxon>Dorylaimia</taxon>
        <taxon>Trichinellida</taxon>
        <taxon>Trichinellidae</taxon>
        <taxon>Trichinella</taxon>
    </lineage>
</organism>
<evidence type="ECO:0000256" key="1">
    <source>
        <dbReference type="SAM" id="MobiDB-lite"/>
    </source>
</evidence>
<evidence type="ECO:0000313" key="2">
    <source>
        <dbReference type="EMBL" id="KRZ46619.1"/>
    </source>
</evidence>
<gene>
    <name evidence="2" type="ORF">T02_1095</name>
</gene>
<feature type="compositionally biased region" description="Polar residues" evidence="1">
    <location>
        <begin position="1"/>
        <end position="26"/>
    </location>
</feature>
<name>A0A0V1KH68_9BILA</name>
<feature type="region of interest" description="Disordered" evidence="1">
    <location>
        <begin position="1"/>
        <end position="32"/>
    </location>
</feature>
<reference evidence="2 3" key="1">
    <citation type="submission" date="2015-05" db="EMBL/GenBank/DDBJ databases">
        <title>Evolution of Trichinella species and genotypes.</title>
        <authorList>
            <person name="Korhonen P.K."/>
            <person name="Edoardo P."/>
            <person name="Giuseppe L.R."/>
            <person name="Gasser R.B."/>
        </authorList>
    </citation>
    <scope>NUCLEOTIDE SEQUENCE [LARGE SCALE GENOMIC DNA]</scope>
    <source>
        <strain evidence="2">ISS10</strain>
    </source>
</reference>